<dbReference type="EMBL" id="JAGMWN010000004">
    <property type="protein sequence ID" value="MBP5857311.1"/>
    <property type="molecule type" value="Genomic_DNA"/>
</dbReference>
<dbReference type="Pfam" id="PF08755">
    <property type="entry name" value="YccV-like"/>
    <property type="match status" value="1"/>
</dbReference>
<reference evidence="4" key="1">
    <citation type="submission" date="2021-04" db="EMBL/GenBank/DDBJ databases">
        <authorList>
            <person name="Zhang D.-C."/>
        </authorList>
    </citation>
    <scope>NUCLEOTIDE SEQUENCE</scope>
    <source>
        <strain evidence="4">CGMCC 1.15697</strain>
    </source>
</reference>
<evidence type="ECO:0000256" key="1">
    <source>
        <dbReference type="NCBIfam" id="TIGR02097"/>
    </source>
</evidence>
<dbReference type="InterPro" id="IPR053189">
    <property type="entry name" value="Clp_protease_adapter_ClpF"/>
</dbReference>
<evidence type="ECO:0000259" key="3">
    <source>
        <dbReference type="SMART" id="SM00992"/>
    </source>
</evidence>
<sequence>MDDRNDTQTRRADAQHLPLVTEAEETREDAPLFAEAKFPIGLPVRHRKFGFHGVIFDVDPEFDNTEEWYQSIPEEVRPRKDQPFYHLFAVNPQDESPYIAYVSEQNLEPSADDEGPFHPAVAEYFDGMEEGRFVLRLALN</sequence>
<evidence type="ECO:0000313" key="5">
    <source>
        <dbReference type="Proteomes" id="UP000672602"/>
    </source>
</evidence>
<dbReference type="SUPFAM" id="SSF141255">
    <property type="entry name" value="YccV-like"/>
    <property type="match status" value="1"/>
</dbReference>
<dbReference type="PANTHER" id="PTHR48439">
    <property type="entry name" value="HEMIMETHYLATED DNA-BINDING DOMAIN-CONTAINING PROTEIN"/>
    <property type="match status" value="1"/>
</dbReference>
<dbReference type="GO" id="GO:0003677">
    <property type="term" value="F:DNA binding"/>
    <property type="evidence" value="ECO:0007669"/>
    <property type="project" value="UniProtKB-UniRule"/>
</dbReference>
<dbReference type="InterPro" id="IPR036623">
    <property type="entry name" value="Hemimethylated_DNA-bd_sf"/>
</dbReference>
<dbReference type="InterPro" id="IPR011722">
    <property type="entry name" value="Hemimethylated_DNA-bd_dom"/>
</dbReference>
<evidence type="ECO:0000256" key="2">
    <source>
        <dbReference type="SAM" id="MobiDB-lite"/>
    </source>
</evidence>
<dbReference type="AlphaFoldDB" id="A0A8J7V105"/>
<feature type="region of interest" description="Disordered" evidence="2">
    <location>
        <begin position="1"/>
        <end position="26"/>
    </location>
</feature>
<feature type="domain" description="Hemimethylated DNA-binding" evidence="3">
    <location>
        <begin position="35"/>
        <end position="136"/>
    </location>
</feature>
<comment type="caution">
    <text evidence="4">The sequence shown here is derived from an EMBL/GenBank/DDBJ whole genome shotgun (WGS) entry which is preliminary data.</text>
</comment>
<proteinExistence type="predicted"/>
<gene>
    <name evidence="4" type="primary">hspQ</name>
    <name evidence="4" type="ORF">KAJ83_09845</name>
</gene>
<feature type="compositionally biased region" description="Basic and acidic residues" evidence="2">
    <location>
        <begin position="1"/>
        <end position="14"/>
    </location>
</feature>
<dbReference type="NCBIfam" id="TIGR02097">
    <property type="entry name" value="yccV"/>
    <property type="match status" value="1"/>
</dbReference>
<evidence type="ECO:0000313" key="4">
    <source>
        <dbReference type="EMBL" id="MBP5857311.1"/>
    </source>
</evidence>
<keyword evidence="4" id="KW-0346">Stress response</keyword>
<dbReference type="Gene3D" id="2.30.30.390">
    <property type="entry name" value="Hemimethylated DNA-binding domain"/>
    <property type="match status" value="1"/>
</dbReference>
<protein>
    <recommendedName>
        <fullName evidence="1">Heat shock protein HspQ</fullName>
    </recommendedName>
</protein>
<accession>A0A8J7V105</accession>
<dbReference type="Proteomes" id="UP000672602">
    <property type="component" value="Unassembled WGS sequence"/>
</dbReference>
<keyword evidence="5" id="KW-1185">Reference proteome</keyword>
<organism evidence="4 5">
    <name type="scientific">Marivibrio halodurans</name>
    <dbReference type="NCBI Taxonomy" id="2039722"/>
    <lineage>
        <taxon>Bacteria</taxon>
        <taxon>Pseudomonadati</taxon>
        <taxon>Pseudomonadota</taxon>
        <taxon>Alphaproteobacteria</taxon>
        <taxon>Rhodospirillales</taxon>
        <taxon>Rhodospirillaceae</taxon>
        <taxon>Marivibrio</taxon>
    </lineage>
</organism>
<name>A0A8J7V105_9PROT</name>
<dbReference type="SMART" id="SM00992">
    <property type="entry name" value="YccV-like"/>
    <property type="match status" value="1"/>
</dbReference>
<dbReference type="PANTHER" id="PTHR48439:SF1">
    <property type="entry name" value="HEMIMETHYLATED DNA-BINDING DOMAIN-CONTAINING PROTEIN"/>
    <property type="match status" value="1"/>
</dbReference>